<evidence type="ECO:0000313" key="4">
    <source>
        <dbReference type="Proteomes" id="UP000244334"/>
    </source>
</evidence>
<keyword evidence="4" id="KW-1185">Reference proteome</keyword>
<evidence type="ECO:0000313" key="2">
    <source>
        <dbReference type="EMBL" id="RAP70922.1"/>
    </source>
</evidence>
<protein>
    <submittedName>
        <fullName evidence="1">Uncharacterized protein</fullName>
    </submittedName>
</protein>
<gene>
    <name evidence="2" type="ORF">ACZ87_02275</name>
    <name evidence="1" type="ORF">BBW68_12605</name>
</gene>
<proteinExistence type="predicted"/>
<dbReference type="InterPro" id="IPR015421">
    <property type="entry name" value="PyrdxlP-dep_Trfase_major"/>
</dbReference>
<reference evidence="2 4" key="2">
    <citation type="submission" date="2018-04" db="EMBL/GenBank/DDBJ databases">
        <title>Genomes of the Obligate Erwinia dacicola and Facultative Enterobacter sp. OLF Endosymbionts of the Olive Fruit fly, Bactrocera oleae.</title>
        <authorList>
            <person name="Estes A.M."/>
            <person name="Hearn D.J."/>
            <person name="Agarwal S."/>
            <person name="Pierson E.A."/>
            <person name="Dunning-Hotopp J.C."/>
        </authorList>
    </citation>
    <scope>NUCLEOTIDE SEQUENCE [LARGE SCALE GENOMIC DNA]</scope>
    <source>
        <strain evidence="2 4">Oroville</strain>
    </source>
</reference>
<evidence type="ECO:0000313" key="3">
    <source>
        <dbReference type="Proteomes" id="UP000243534"/>
    </source>
</evidence>
<name>A0A1E7YY81_9GAMM</name>
<accession>A0A1E7YY81</accession>
<organism evidence="1 3">
    <name type="scientific">Candidatus Erwinia dacicola</name>
    <dbReference type="NCBI Taxonomy" id="252393"/>
    <lineage>
        <taxon>Bacteria</taxon>
        <taxon>Pseudomonadati</taxon>
        <taxon>Pseudomonadota</taxon>
        <taxon>Gammaproteobacteria</taxon>
        <taxon>Enterobacterales</taxon>
        <taxon>Erwiniaceae</taxon>
        <taxon>Erwinia</taxon>
    </lineage>
</organism>
<dbReference type="Gene3D" id="3.40.640.10">
    <property type="entry name" value="Type I PLP-dependent aspartate aminotransferase-like (Major domain)"/>
    <property type="match status" value="1"/>
</dbReference>
<dbReference type="AlphaFoldDB" id="A0A1E7YY81"/>
<dbReference type="EMBL" id="MAYS01000388">
    <property type="protein sequence ID" value="OFC61479.1"/>
    <property type="molecule type" value="Genomic_DNA"/>
</dbReference>
<sequence length="121" mass="13133">MYVQACASLLAICIAKNDLWKIKVIQEFYQQLKGELARAEQEGLFKRERQIVSEQDAVISDALNHASIIDGIGLCQSAALPLCQQRYGGAGSAPAAGGQSAPYFDRYRRGVLGTVAKILMS</sequence>
<dbReference type="EMBL" id="LJAM02000234">
    <property type="protein sequence ID" value="RAP70922.1"/>
    <property type="molecule type" value="Genomic_DNA"/>
</dbReference>
<evidence type="ECO:0000313" key="1">
    <source>
        <dbReference type="EMBL" id="OFC61479.1"/>
    </source>
</evidence>
<dbReference type="Proteomes" id="UP000243534">
    <property type="component" value="Unassembled WGS sequence"/>
</dbReference>
<dbReference type="Proteomes" id="UP000244334">
    <property type="component" value="Unassembled WGS sequence"/>
</dbReference>
<comment type="caution">
    <text evidence="1">The sequence shown here is derived from an EMBL/GenBank/DDBJ whole genome shotgun (WGS) entry which is preliminary data.</text>
</comment>
<reference evidence="1 3" key="1">
    <citation type="submission" date="2016-07" db="EMBL/GenBank/DDBJ databases">
        <authorList>
            <person name="Yuval B."/>
        </authorList>
    </citation>
    <scope>NUCLEOTIDE SEQUENCE [LARGE SCALE GENOMIC DNA]</scope>
    <source>
        <strain evidence="1 3">IL</strain>
    </source>
</reference>